<dbReference type="SMART" id="SM00659">
    <property type="entry name" value="RPOLCX"/>
    <property type="match status" value="1"/>
</dbReference>
<organism evidence="7 8">
    <name type="scientific">Schizopora paradoxa</name>
    <dbReference type="NCBI Taxonomy" id="27342"/>
    <lineage>
        <taxon>Eukaryota</taxon>
        <taxon>Fungi</taxon>
        <taxon>Dikarya</taxon>
        <taxon>Basidiomycota</taxon>
        <taxon>Agaricomycotina</taxon>
        <taxon>Agaricomycetes</taxon>
        <taxon>Hymenochaetales</taxon>
        <taxon>Schizoporaceae</taxon>
        <taxon>Schizopora</taxon>
    </lineage>
</organism>
<dbReference type="InParanoid" id="A0A0H2RMJ8"/>
<proteinExistence type="inferred from homology"/>
<accession>A0A0H2RMJ8</accession>
<keyword evidence="2" id="KW-0479">Metal-binding</keyword>
<evidence type="ECO:0000256" key="6">
    <source>
        <dbReference type="SAM" id="MobiDB-lite"/>
    </source>
</evidence>
<dbReference type="Pfam" id="PF03604">
    <property type="entry name" value="Zn_ribbon_RPAB4"/>
    <property type="match status" value="1"/>
</dbReference>
<dbReference type="GO" id="GO:0003677">
    <property type="term" value="F:DNA binding"/>
    <property type="evidence" value="ECO:0007669"/>
    <property type="project" value="InterPro"/>
</dbReference>
<dbReference type="GO" id="GO:0005736">
    <property type="term" value="C:RNA polymerase I complex"/>
    <property type="evidence" value="ECO:0007669"/>
    <property type="project" value="TreeGrafter"/>
</dbReference>
<dbReference type="InterPro" id="IPR006591">
    <property type="entry name" value="RNAP_P/RPABC4"/>
</dbReference>
<dbReference type="FunFam" id="2.20.28.30:FF:000002">
    <property type="entry name" value="DNA-directed RNA polymerases II, IV and V subunit 12"/>
    <property type="match status" value="1"/>
</dbReference>
<dbReference type="STRING" id="27342.A0A0H2RMJ8"/>
<keyword evidence="3" id="KW-0862">Zinc</keyword>
<comment type="subcellular location">
    <subcellularLocation>
        <location evidence="1">Nucleus</location>
    </subcellularLocation>
</comment>
<evidence type="ECO:0000256" key="4">
    <source>
        <dbReference type="ARBA" id="ARBA00023242"/>
    </source>
</evidence>
<evidence type="ECO:0000256" key="2">
    <source>
        <dbReference type="ARBA" id="ARBA00022723"/>
    </source>
</evidence>
<dbReference type="SUPFAM" id="SSF63393">
    <property type="entry name" value="RNA polymerase subunits"/>
    <property type="match status" value="1"/>
</dbReference>
<protein>
    <submittedName>
        <fullName evidence="7">Uncharacterized protein</fullName>
    </submittedName>
</protein>
<gene>
    <name evidence="7" type="ORF">SCHPADRAFT_828923</name>
</gene>
<dbReference type="Gene3D" id="2.20.28.30">
    <property type="entry name" value="RNA polymerase ii, chain L"/>
    <property type="match status" value="1"/>
</dbReference>
<dbReference type="PANTHER" id="PTHR12056:SF2">
    <property type="entry name" value="GEO11084P1"/>
    <property type="match status" value="1"/>
</dbReference>
<evidence type="ECO:0000256" key="5">
    <source>
        <dbReference type="ARBA" id="ARBA00025770"/>
    </source>
</evidence>
<dbReference type="EMBL" id="KQ085970">
    <property type="protein sequence ID" value="KLO12827.1"/>
    <property type="molecule type" value="Genomic_DNA"/>
</dbReference>
<keyword evidence="4" id="KW-0539">Nucleus</keyword>
<dbReference type="GO" id="GO:0008270">
    <property type="term" value="F:zinc ion binding"/>
    <property type="evidence" value="ECO:0007669"/>
    <property type="project" value="InterPro"/>
</dbReference>
<dbReference type="GO" id="GO:0006351">
    <property type="term" value="P:DNA-templated transcription"/>
    <property type="evidence" value="ECO:0007669"/>
    <property type="project" value="InterPro"/>
</dbReference>
<name>A0A0H2RMJ8_9AGAM</name>
<sequence>MDVVENHQAGGANTGHGGSSHFAPQKAAMPYSCADCGASNSIRAREPIRCRECGHRIMYKPRTRRSALPFCNLTFAPACISY</sequence>
<dbReference type="Proteomes" id="UP000053477">
    <property type="component" value="Unassembled WGS sequence"/>
</dbReference>
<dbReference type="PANTHER" id="PTHR12056">
    <property type="entry name" value="DNA-DIRECTED RNA POLYMERASES I, II, AND III"/>
    <property type="match status" value="1"/>
</dbReference>
<dbReference type="InterPro" id="IPR029040">
    <property type="entry name" value="RPABC4/Spt4"/>
</dbReference>
<dbReference type="GO" id="GO:0003899">
    <property type="term" value="F:DNA-directed RNA polymerase activity"/>
    <property type="evidence" value="ECO:0007669"/>
    <property type="project" value="InterPro"/>
</dbReference>
<dbReference type="OrthoDB" id="5585087at2759"/>
<keyword evidence="8" id="KW-1185">Reference proteome</keyword>
<comment type="similarity">
    <text evidence="5">Belongs to the archaeal Rpo12/eukaryotic RPC10 RNA polymerase subunit family.</text>
</comment>
<dbReference type="InterPro" id="IPR039747">
    <property type="entry name" value="RPABC4"/>
</dbReference>
<evidence type="ECO:0000256" key="3">
    <source>
        <dbReference type="ARBA" id="ARBA00022833"/>
    </source>
</evidence>
<evidence type="ECO:0000256" key="1">
    <source>
        <dbReference type="ARBA" id="ARBA00004123"/>
    </source>
</evidence>
<reference evidence="7 8" key="1">
    <citation type="submission" date="2015-04" db="EMBL/GenBank/DDBJ databases">
        <title>Complete genome sequence of Schizopora paradoxa KUC8140, a cosmopolitan wood degrader in East Asia.</title>
        <authorList>
            <consortium name="DOE Joint Genome Institute"/>
            <person name="Min B."/>
            <person name="Park H."/>
            <person name="Jang Y."/>
            <person name="Kim J.-J."/>
            <person name="Kim K.H."/>
            <person name="Pangilinan J."/>
            <person name="Lipzen A."/>
            <person name="Riley R."/>
            <person name="Grigoriev I.V."/>
            <person name="Spatafora J.W."/>
            <person name="Choi I.-G."/>
        </authorList>
    </citation>
    <scope>NUCLEOTIDE SEQUENCE [LARGE SCALE GENOMIC DNA]</scope>
    <source>
        <strain evidence="7 8">KUC8140</strain>
    </source>
</reference>
<dbReference type="GO" id="GO:0005666">
    <property type="term" value="C:RNA polymerase III complex"/>
    <property type="evidence" value="ECO:0007669"/>
    <property type="project" value="TreeGrafter"/>
</dbReference>
<evidence type="ECO:0000313" key="8">
    <source>
        <dbReference type="Proteomes" id="UP000053477"/>
    </source>
</evidence>
<dbReference type="AlphaFoldDB" id="A0A0H2RMJ8"/>
<evidence type="ECO:0000313" key="7">
    <source>
        <dbReference type="EMBL" id="KLO12827.1"/>
    </source>
</evidence>
<dbReference type="FunCoup" id="A0A0H2RMJ8">
    <property type="interactions" value="201"/>
</dbReference>
<dbReference type="GO" id="GO:0005665">
    <property type="term" value="C:RNA polymerase II, core complex"/>
    <property type="evidence" value="ECO:0007669"/>
    <property type="project" value="TreeGrafter"/>
</dbReference>
<feature type="region of interest" description="Disordered" evidence="6">
    <location>
        <begin position="1"/>
        <end position="23"/>
    </location>
</feature>